<protein>
    <submittedName>
        <fullName evidence="7">ABC-2 family transporter protein</fullName>
    </submittedName>
</protein>
<sequence>MFNNPIFIREALTSPRQIRHYLIRSGYVAAVFILIFTAGQTILGTQQIQTTTIGEFARLGNLIFQMISFLQLLLVMFFTLLFSAGSIAQEKDRGTLILLLMTELKDRELVSGKTQSSLLIVYVLLAASVPVCIFLHLLGGVELAQILWMELICLITVYATGSWAALVAFWREKTFQTLAISVLGMVVFLGIVELLVGLIGPASAIRPWIAGLNPFRALYEILNPLSLNTGLSPISVSAWPSLISLAVLGIALRVFTVFRLRVWNPSRSVYKATPKAEKEGEAQAEQQPVIVKEKSRAIWSNPVIWREIMTKAYGRKVFVIKLAYFLLAGFLLWSATSSEAAAEGMLYLGVIPPQGLAFAGIAWLSLVLANTQAVTSITSEKDSKTLELLLVTDISAKEFVLGKLGGIFYNSKELIVVPVLILCYLVAQGAFSVEGFLCALIGFLALMIFSIVLGLHMGLTYDNSRSAIGGSLGTMFFLFIGIGIFMILLVQARSSFALQLQSFLVFIVVGSAALHSALTHRNPSRALAISAWLLPFLTFYAITSFLLGGTLGVLVTILFAYGLPVLSMYIPAVSEFDVALGKTTYDKG</sequence>
<evidence type="ECO:0000256" key="2">
    <source>
        <dbReference type="ARBA" id="ARBA00022692"/>
    </source>
</evidence>
<organism evidence="7 8">
    <name type="scientific">Gimesia chilikensis</name>
    <dbReference type="NCBI Taxonomy" id="2605989"/>
    <lineage>
        <taxon>Bacteria</taxon>
        <taxon>Pseudomonadati</taxon>
        <taxon>Planctomycetota</taxon>
        <taxon>Planctomycetia</taxon>
        <taxon>Planctomycetales</taxon>
        <taxon>Planctomycetaceae</taxon>
        <taxon>Gimesia</taxon>
    </lineage>
</organism>
<dbReference type="OrthoDB" id="229421at2"/>
<feature type="transmembrane region" description="Helical" evidence="5">
    <location>
        <begin position="318"/>
        <end position="336"/>
    </location>
</feature>
<dbReference type="Proteomes" id="UP000320421">
    <property type="component" value="Chromosome"/>
</dbReference>
<keyword evidence="8" id="KW-1185">Reference proteome</keyword>
<evidence type="ECO:0000256" key="3">
    <source>
        <dbReference type="ARBA" id="ARBA00022989"/>
    </source>
</evidence>
<proteinExistence type="predicted"/>
<keyword evidence="4 5" id="KW-0472">Membrane</keyword>
<feature type="transmembrane region" description="Helical" evidence="5">
    <location>
        <begin position="496"/>
        <end position="514"/>
    </location>
</feature>
<dbReference type="Pfam" id="PF12698">
    <property type="entry name" value="ABC2_membrane_3"/>
    <property type="match status" value="1"/>
</dbReference>
<comment type="subcellular location">
    <subcellularLocation>
        <location evidence="1">Membrane</location>
        <topology evidence="1">Multi-pass membrane protein</topology>
    </subcellularLocation>
</comment>
<keyword evidence="2 5" id="KW-0812">Transmembrane</keyword>
<dbReference type="PANTHER" id="PTHR43471">
    <property type="entry name" value="ABC TRANSPORTER PERMEASE"/>
    <property type="match status" value="1"/>
</dbReference>
<dbReference type="EMBL" id="CP036266">
    <property type="protein sequence ID" value="QDT19060.1"/>
    <property type="molecule type" value="Genomic_DNA"/>
</dbReference>
<evidence type="ECO:0000259" key="6">
    <source>
        <dbReference type="Pfam" id="PF12698"/>
    </source>
</evidence>
<evidence type="ECO:0000313" key="7">
    <source>
        <dbReference type="EMBL" id="QDT19060.1"/>
    </source>
</evidence>
<dbReference type="PANTHER" id="PTHR43471:SF12">
    <property type="entry name" value="HYPOTHETICAL MEMBRANE PROTEIN, CONSERVED"/>
    <property type="match status" value="1"/>
</dbReference>
<feature type="transmembrane region" description="Helical" evidence="5">
    <location>
        <begin position="145"/>
        <end position="170"/>
    </location>
</feature>
<feature type="transmembrane region" description="Helical" evidence="5">
    <location>
        <begin position="433"/>
        <end position="455"/>
    </location>
</feature>
<dbReference type="RefSeq" id="WP_145180964.1">
    <property type="nucleotide sequence ID" value="NZ_CP036266.1"/>
</dbReference>
<dbReference type="GO" id="GO:0016020">
    <property type="term" value="C:membrane"/>
    <property type="evidence" value="ECO:0007669"/>
    <property type="project" value="UniProtKB-SubCell"/>
</dbReference>
<dbReference type="GO" id="GO:0140359">
    <property type="term" value="F:ABC-type transporter activity"/>
    <property type="evidence" value="ECO:0007669"/>
    <property type="project" value="InterPro"/>
</dbReference>
<name>A0A517PI56_9PLAN</name>
<feature type="transmembrane region" description="Helical" evidence="5">
    <location>
        <begin position="21"/>
        <end position="43"/>
    </location>
</feature>
<evidence type="ECO:0000256" key="1">
    <source>
        <dbReference type="ARBA" id="ARBA00004141"/>
    </source>
</evidence>
<dbReference type="InterPro" id="IPR013525">
    <property type="entry name" value="ABC2_TM"/>
</dbReference>
<feature type="transmembrane region" description="Helical" evidence="5">
    <location>
        <begin position="63"/>
        <end position="84"/>
    </location>
</feature>
<gene>
    <name evidence="7" type="ORF">HG66A1_08240</name>
</gene>
<reference evidence="7 8" key="1">
    <citation type="submission" date="2019-02" db="EMBL/GenBank/DDBJ databases">
        <title>Deep-cultivation of Planctomycetes and their phenomic and genomic characterization uncovers novel biology.</title>
        <authorList>
            <person name="Wiegand S."/>
            <person name="Jogler M."/>
            <person name="Boedeker C."/>
            <person name="Pinto D."/>
            <person name="Vollmers J."/>
            <person name="Rivas-Marin E."/>
            <person name="Kohn T."/>
            <person name="Peeters S.H."/>
            <person name="Heuer A."/>
            <person name="Rast P."/>
            <person name="Oberbeckmann S."/>
            <person name="Bunk B."/>
            <person name="Jeske O."/>
            <person name="Meyerdierks A."/>
            <person name="Storesund J.E."/>
            <person name="Kallscheuer N."/>
            <person name="Luecker S."/>
            <person name="Lage O.M."/>
            <person name="Pohl T."/>
            <person name="Merkel B.J."/>
            <person name="Hornburger P."/>
            <person name="Mueller R.-W."/>
            <person name="Bruemmer F."/>
            <person name="Labrenz M."/>
            <person name="Spormann A.M."/>
            <person name="Op den Camp H."/>
            <person name="Overmann J."/>
            <person name="Amann R."/>
            <person name="Jetten M.S.M."/>
            <person name="Mascher T."/>
            <person name="Medema M.H."/>
            <person name="Devos D.P."/>
            <person name="Kaster A.-K."/>
            <person name="Ovreas L."/>
            <person name="Rohde M."/>
            <person name="Galperin M.Y."/>
            <person name="Jogler C."/>
        </authorList>
    </citation>
    <scope>NUCLEOTIDE SEQUENCE [LARGE SCALE GENOMIC DNA]</scope>
    <source>
        <strain evidence="7 8">HG66A1</strain>
    </source>
</reference>
<feature type="transmembrane region" description="Helical" evidence="5">
    <location>
        <begin position="177"/>
        <end position="199"/>
    </location>
</feature>
<feature type="transmembrane region" description="Helical" evidence="5">
    <location>
        <begin position="526"/>
        <end position="547"/>
    </location>
</feature>
<feature type="transmembrane region" description="Helical" evidence="5">
    <location>
        <begin position="238"/>
        <end position="258"/>
    </location>
</feature>
<evidence type="ECO:0000256" key="4">
    <source>
        <dbReference type="ARBA" id="ARBA00023136"/>
    </source>
</evidence>
<feature type="transmembrane region" description="Helical" evidence="5">
    <location>
        <begin position="117"/>
        <end position="139"/>
    </location>
</feature>
<accession>A0A517PI56</accession>
<evidence type="ECO:0000256" key="5">
    <source>
        <dbReference type="SAM" id="Phobius"/>
    </source>
</evidence>
<feature type="domain" description="ABC-2 type transporter transmembrane" evidence="6">
    <location>
        <begin position="42"/>
        <end position="256"/>
    </location>
</feature>
<evidence type="ECO:0000313" key="8">
    <source>
        <dbReference type="Proteomes" id="UP000320421"/>
    </source>
</evidence>
<dbReference type="AlphaFoldDB" id="A0A517PI56"/>
<feature type="transmembrane region" description="Helical" evidence="5">
    <location>
        <begin position="356"/>
        <end position="374"/>
    </location>
</feature>
<feature type="transmembrane region" description="Helical" evidence="5">
    <location>
        <begin position="407"/>
        <end position="427"/>
    </location>
</feature>
<keyword evidence="3 5" id="KW-1133">Transmembrane helix</keyword>
<feature type="transmembrane region" description="Helical" evidence="5">
    <location>
        <begin position="553"/>
        <end position="572"/>
    </location>
</feature>
<feature type="transmembrane region" description="Helical" evidence="5">
    <location>
        <begin position="467"/>
        <end position="490"/>
    </location>
</feature>